<reference evidence="1 2" key="1">
    <citation type="submission" date="2021-03" db="EMBL/GenBank/DDBJ databases">
        <title>Genomic Encyclopedia of Type Strains, Phase IV (KMG-IV): sequencing the most valuable type-strain genomes for metagenomic binning, comparative biology and taxonomic classification.</title>
        <authorList>
            <person name="Goeker M."/>
        </authorList>
    </citation>
    <scope>NUCLEOTIDE SEQUENCE [LARGE SCALE GENOMIC DNA]</scope>
    <source>
        <strain evidence="1 2">DSM 40526</strain>
    </source>
</reference>
<dbReference type="Gene3D" id="2.30.30.30">
    <property type="match status" value="1"/>
</dbReference>
<dbReference type="EMBL" id="JAGGLQ010000004">
    <property type="protein sequence ID" value="MBP2037316.1"/>
    <property type="molecule type" value="Genomic_DNA"/>
</dbReference>
<comment type="caution">
    <text evidence="1">The sequence shown here is derived from an EMBL/GenBank/DDBJ whole genome shotgun (WGS) entry which is preliminary data.</text>
</comment>
<dbReference type="CDD" id="cd06091">
    <property type="entry name" value="KOW_NusG"/>
    <property type="match status" value="1"/>
</dbReference>
<accession>A0ABS4L5B8</accession>
<dbReference type="SUPFAM" id="SSF50104">
    <property type="entry name" value="Translation proteins SH3-like domain"/>
    <property type="match status" value="1"/>
</dbReference>
<dbReference type="InterPro" id="IPR008991">
    <property type="entry name" value="Translation_prot_SH3-like_sf"/>
</dbReference>
<evidence type="ECO:0000313" key="1">
    <source>
        <dbReference type="EMBL" id="MBP2037316.1"/>
    </source>
</evidence>
<name>A0ABS4L5B8_STRAV</name>
<gene>
    <name evidence="1" type="ORF">J2Z77_003116</name>
</gene>
<dbReference type="InterPro" id="IPR014722">
    <property type="entry name" value="Rib_uL2_dom2"/>
</dbReference>
<protein>
    <submittedName>
        <fullName evidence="1">Transcription antitermination factor NusG</fullName>
    </submittedName>
</protein>
<proteinExistence type="predicted"/>
<dbReference type="Proteomes" id="UP001519310">
    <property type="component" value="Unassembled WGS sequence"/>
</dbReference>
<sequence>MTDQMDIQVGTDVRITGGPFTDFTSPVVAVDHIRGRVELTVDIFGDATRIDVSLSDVVRVV</sequence>
<evidence type="ECO:0000313" key="2">
    <source>
        <dbReference type="Proteomes" id="UP001519310"/>
    </source>
</evidence>
<keyword evidence="2" id="KW-1185">Reference proteome</keyword>
<organism evidence="1 2">
    <name type="scientific">Streptomyces avidinii</name>
    <dbReference type="NCBI Taxonomy" id="1895"/>
    <lineage>
        <taxon>Bacteria</taxon>
        <taxon>Bacillati</taxon>
        <taxon>Actinomycetota</taxon>
        <taxon>Actinomycetes</taxon>
        <taxon>Kitasatosporales</taxon>
        <taxon>Streptomycetaceae</taxon>
        <taxon>Streptomyces</taxon>
    </lineage>
</organism>
<dbReference type="RefSeq" id="WP_189967270.1">
    <property type="nucleotide sequence ID" value="NZ_BMVL01000003.1"/>
</dbReference>